<proteinExistence type="predicted"/>
<comment type="subcellular location">
    <subcellularLocation>
        <location evidence="1">Cell outer membrane</location>
        <topology evidence="1">Multi-pass membrane protein</topology>
    </subcellularLocation>
</comment>
<evidence type="ECO:0000256" key="5">
    <source>
        <dbReference type="ARBA" id="ARBA00022692"/>
    </source>
</evidence>
<feature type="domain" description="Porin" evidence="11">
    <location>
        <begin position="6"/>
        <end position="292"/>
    </location>
</feature>
<evidence type="ECO:0000256" key="2">
    <source>
        <dbReference type="ARBA" id="ARBA00011233"/>
    </source>
</evidence>
<dbReference type="GO" id="GO:0034220">
    <property type="term" value="P:monoatomic ion transmembrane transport"/>
    <property type="evidence" value="ECO:0007669"/>
    <property type="project" value="InterPro"/>
</dbReference>
<dbReference type="AlphaFoldDB" id="A0A132EHV5"/>
<keyword evidence="10" id="KW-0998">Cell outer membrane</keyword>
<evidence type="ECO:0000256" key="3">
    <source>
        <dbReference type="ARBA" id="ARBA00022448"/>
    </source>
</evidence>
<keyword evidence="4" id="KW-1134">Transmembrane beta strand</keyword>
<keyword evidence="9" id="KW-0472">Membrane</keyword>
<dbReference type="InterPro" id="IPR050298">
    <property type="entry name" value="Gram-neg_bact_OMP"/>
</dbReference>
<keyword evidence="6" id="KW-0732">Signal</keyword>
<keyword evidence="3" id="KW-0813">Transport</keyword>
<reference evidence="12 13" key="1">
    <citation type="submission" date="2015-11" db="EMBL/GenBank/DDBJ databases">
        <title>Expanding the genomic diversity of Burkholderia species for the development of highly accurate diagnostics.</title>
        <authorList>
            <person name="Sahl J."/>
            <person name="Keim P."/>
            <person name="Wagner D."/>
        </authorList>
    </citation>
    <scope>NUCLEOTIDE SEQUENCE [LARGE SCALE GENOMIC DNA]</scope>
    <source>
        <strain evidence="12 13">MSMB368WGS</strain>
    </source>
</reference>
<dbReference type="PANTHER" id="PTHR34501:SF9">
    <property type="entry name" value="MAJOR OUTER MEMBRANE PROTEIN P.IA"/>
    <property type="match status" value="1"/>
</dbReference>
<accession>A0A132EHV5</accession>
<dbReference type="Pfam" id="PF13609">
    <property type="entry name" value="Porin_4"/>
    <property type="match status" value="1"/>
</dbReference>
<comment type="subunit">
    <text evidence="2">Homotrimer.</text>
</comment>
<evidence type="ECO:0000259" key="11">
    <source>
        <dbReference type="Pfam" id="PF13609"/>
    </source>
</evidence>
<keyword evidence="7" id="KW-0406">Ion transport</keyword>
<keyword evidence="5" id="KW-0812">Transmembrane</keyword>
<dbReference type="PRINTS" id="PR00182">
    <property type="entry name" value="ECOLNEIPORIN"/>
</dbReference>
<dbReference type="PANTHER" id="PTHR34501">
    <property type="entry name" value="PROTEIN YDDL-RELATED"/>
    <property type="match status" value="1"/>
</dbReference>
<evidence type="ECO:0000256" key="8">
    <source>
        <dbReference type="ARBA" id="ARBA00023114"/>
    </source>
</evidence>
<evidence type="ECO:0000256" key="9">
    <source>
        <dbReference type="ARBA" id="ARBA00023136"/>
    </source>
</evidence>
<evidence type="ECO:0000256" key="10">
    <source>
        <dbReference type="ARBA" id="ARBA00023237"/>
    </source>
</evidence>
<evidence type="ECO:0000256" key="6">
    <source>
        <dbReference type="ARBA" id="ARBA00022729"/>
    </source>
</evidence>
<dbReference type="SUPFAM" id="SSF56935">
    <property type="entry name" value="Porins"/>
    <property type="match status" value="1"/>
</dbReference>
<dbReference type="EMBL" id="LPJR01000027">
    <property type="protein sequence ID" value="KWF30444.1"/>
    <property type="molecule type" value="Genomic_DNA"/>
</dbReference>
<protein>
    <recommendedName>
        <fullName evidence="11">Porin domain-containing protein</fullName>
    </recommendedName>
</protein>
<evidence type="ECO:0000313" key="13">
    <source>
        <dbReference type="Proteomes" id="UP000062912"/>
    </source>
</evidence>
<gene>
    <name evidence="12" type="ORF">WT56_13505</name>
</gene>
<dbReference type="Proteomes" id="UP000062912">
    <property type="component" value="Unassembled WGS sequence"/>
</dbReference>
<name>A0A132EHV5_9BURK</name>
<sequence>MQSGDNESSYWGLKGAEDLGGGMKAIFTLESSFDVTSGQLSDSSRLFAHNAFVGLSSNAFGTLTAGRQYDPTVDLVQQITGDAMAGALFTTPGDVDNNDNSFWVNNSIKYTSPVYGGFQYELMYGFGGIAGNTTGGQMYGAAASYNNGGLTVAAGYLFARNDVDGRGAADLNRSNSVVPLYGDISMYGSRQIIQAAVQYAVGDLTANLRYGNAQYKPYANYGAFNRTETYNIGGAALQYQITPALSGAISYVYTHSSGASSATYNNAGVNFTYSLSKRTNLYAEAGYSHASGTTFSDDGSAIVAAGGTIGSLGPSASTRSQVATIVGITHKF</sequence>
<evidence type="ECO:0000256" key="7">
    <source>
        <dbReference type="ARBA" id="ARBA00023065"/>
    </source>
</evidence>
<evidence type="ECO:0000313" key="12">
    <source>
        <dbReference type="EMBL" id="KWF30444.1"/>
    </source>
</evidence>
<dbReference type="GO" id="GO:0009279">
    <property type="term" value="C:cell outer membrane"/>
    <property type="evidence" value="ECO:0007669"/>
    <property type="project" value="UniProtKB-SubCell"/>
</dbReference>
<dbReference type="InterPro" id="IPR002299">
    <property type="entry name" value="Porin_Neis"/>
</dbReference>
<dbReference type="GO" id="GO:0015288">
    <property type="term" value="F:porin activity"/>
    <property type="evidence" value="ECO:0007669"/>
    <property type="project" value="UniProtKB-KW"/>
</dbReference>
<dbReference type="InterPro" id="IPR033900">
    <property type="entry name" value="Gram_neg_porin_domain"/>
</dbReference>
<organism evidence="12 13">
    <name type="scientific">Burkholderia pseudomultivorans</name>
    <dbReference type="NCBI Taxonomy" id="1207504"/>
    <lineage>
        <taxon>Bacteria</taxon>
        <taxon>Pseudomonadati</taxon>
        <taxon>Pseudomonadota</taxon>
        <taxon>Betaproteobacteria</taxon>
        <taxon>Burkholderiales</taxon>
        <taxon>Burkholderiaceae</taxon>
        <taxon>Burkholderia</taxon>
        <taxon>Burkholderia cepacia complex</taxon>
    </lineage>
</organism>
<dbReference type="InterPro" id="IPR001702">
    <property type="entry name" value="Porin_Gram-ve"/>
</dbReference>
<evidence type="ECO:0000256" key="1">
    <source>
        <dbReference type="ARBA" id="ARBA00004571"/>
    </source>
</evidence>
<dbReference type="Gene3D" id="2.40.160.10">
    <property type="entry name" value="Porin"/>
    <property type="match status" value="1"/>
</dbReference>
<dbReference type="InterPro" id="IPR023614">
    <property type="entry name" value="Porin_dom_sf"/>
</dbReference>
<dbReference type="PRINTS" id="PR00184">
    <property type="entry name" value="NEISSPPORIN"/>
</dbReference>
<dbReference type="CDD" id="cd00342">
    <property type="entry name" value="gram_neg_porins"/>
    <property type="match status" value="1"/>
</dbReference>
<evidence type="ECO:0000256" key="4">
    <source>
        <dbReference type="ARBA" id="ARBA00022452"/>
    </source>
</evidence>
<comment type="caution">
    <text evidence="12">The sequence shown here is derived from an EMBL/GenBank/DDBJ whole genome shotgun (WGS) entry which is preliminary data.</text>
</comment>
<keyword evidence="8" id="KW-0626">Porin</keyword>
<dbReference type="GO" id="GO:0046930">
    <property type="term" value="C:pore complex"/>
    <property type="evidence" value="ECO:0007669"/>
    <property type="project" value="UniProtKB-KW"/>
</dbReference>